<feature type="transmembrane region" description="Helical" evidence="6">
    <location>
        <begin position="345"/>
        <end position="362"/>
    </location>
</feature>
<evidence type="ECO:0000313" key="9">
    <source>
        <dbReference type="EMBL" id="KAF0306113.1"/>
    </source>
</evidence>
<feature type="transmembrane region" description="Helical" evidence="6">
    <location>
        <begin position="262"/>
        <end position="285"/>
    </location>
</feature>
<feature type="transmembrane region" description="Helical" evidence="6">
    <location>
        <begin position="411"/>
        <end position="432"/>
    </location>
</feature>
<dbReference type="GO" id="GO:0015179">
    <property type="term" value="F:L-amino acid transmembrane transporter activity"/>
    <property type="evidence" value="ECO:0007669"/>
    <property type="project" value="TreeGrafter"/>
</dbReference>
<feature type="transmembrane region" description="Helical" evidence="6">
    <location>
        <begin position="305"/>
        <end position="325"/>
    </location>
</feature>
<feature type="transmembrane region" description="Helical" evidence="6">
    <location>
        <begin position="43"/>
        <end position="62"/>
    </location>
</feature>
<keyword evidence="2 6" id="KW-0812">Transmembrane</keyword>
<dbReference type="Proteomes" id="UP000440578">
    <property type="component" value="Unassembled WGS sequence"/>
</dbReference>
<name>A0A6A4UZ28_AMPAM</name>
<evidence type="ECO:0000256" key="3">
    <source>
        <dbReference type="ARBA" id="ARBA00022989"/>
    </source>
</evidence>
<evidence type="ECO:0000256" key="4">
    <source>
        <dbReference type="ARBA" id="ARBA00023136"/>
    </source>
</evidence>
<feature type="domain" description="Amino acid transporter transmembrane" evidence="7">
    <location>
        <begin position="44"/>
        <end position="402"/>
    </location>
</feature>
<gene>
    <name evidence="8" type="primary">AVT3C_0</name>
    <name evidence="9" type="synonym">AVT3C_1</name>
    <name evidence="8" type="ORF">FJT64_012577</name>
    <name evidence="9" type="ORF">FJT64_022342</name>
</gene>
<organism evidence="8 10">
    <name type="scientific">Amphibalanus amphitrite</name>
    <name type="common">Striped barnacle</name>
    <name type="synonym">Balanus amphitrite</name>
    <dbReference type="NCBI Taxonomy" id="1232801"/>
    <lineage>
        <taxon>Eukaryota</taxon>
        <taxon>Metazoa</taxon>
        <taxon>Ecdysozoa</taxon>
        <taxon>Arthropoda</taxon>
        <taxon>Crustacea</taxon>
        <taxon>Multicrustacea</taxon>
        <taxon>Cirripedia</taxon>
        <taxon>Thoracica</taxon>
        <taxon>Thoracicalcarea</taxon>
        <taxon>Balanomorpha</taxon>
        <taxon>Balanoidea</taxon>
        <taxon>Balanidae</taxon>
        <taxon>Amphibalaninae</taxon>
        <taxon>Amphibalanus</taxon>
    </lineage>
</organism>
<evidence type="ECO:0000256" key="5">
    <source>
        <dbReference type="SAM" id="MobiDB-lite"/>
    </source>
</evidence>
<keyword evidence="10" id="KW-1185">Reference proteome</keyword>
<comment type="subcellular location">
    <subcellularLocation>
        <location evidence="1">Membrane</location>
        <topology evidence="1">Multi-pass membrane protein</topology>
    </subcellularLocation>
</comment>
<dbReference type="Pfam" id="PF01490">
    <property type="entry name" value="Aa_trans"/>
    <property type="match status" value="1"/>
</dbReference>
<evidence type="ECO:0000313" key="8">
    <source>
        <dbReference type="EMBL" id="KAF0289107.1"/>
    </source>
</evidence>
<feature type="transmembrane region" description="Helical" evidence="6">
    <location>
        <begin position="158"/>
        <end position="177"/>
    </location>
</feature>
<dbReference type="EMBL" id="VIIS01002061">
    <property type="protein sequence ID" value="KAF0289107.1"/>
    <property type="molecule type" value="Genomic_DNA"/>
</dbReference>
<evidence type="ECO:0000259" key="7">
    <source>
        <dbReference type="Pfam" id="PF01490"/>
    </source>
</evidence>
<feature type="transmembrane region" description="Helical" evidence="6">
    <location>
        <begin position="189"/>
        <end position="209"/>
    </location>
</feature>
<dbReference type="PANTHER" id="PTHR22950">
    <property type="entry name" value="AMINO ACID TRANSPORTER"/>
    <property type="match status" value="1"/>
</dbReference>
<evidence type="ECO:0000256" key="2">
    <source>
        <dbReference type="ARBA" id="ARBA00022692"/>
    </source>
</evidence>
<dbReference type="PANTHER" id="PTHR22950:SF703">
    <property type="entry name" value="AMINO ACID TRANSPORTER TRANSMEMBRANE DOMAIN-CONTAINING PROTEIN"/>
    <property type="match status" value="1"/>
</dbReference>
<feature type="transmembrane region" description="Helical" evidence="6">
    <location>
        <begin position="74"/>
        <end position="96"/>
    </location>
</feature>
<feature type="region of interest" description="Disordered" evidence="5">
    <location>
        <begin position="1"/>
        <end position="37"/>
    </location>
</feature>
<protein>
    <submittedName>
        <fullName evidence="8">Amino acid transporter AVT3C</fullName>
    </submittedName>
</protein>
<feature type="compositionally biased region" description="Polar residues" evidence="5">
    <location>
        <begin position="16"/>
        <end position="26"/>
    </location>
</feature>
<accession>A0A6A4UZ28</accession>
<evidence type="ECO:0000256" key="1">
    <source>
        <dbReference type="ARBA" id="ARBA00004141"/>
    </source>
</evidence>
<dbReference type="EMBL" id="VIIS01000690">
    <property type="protein sequence ID" value="KAF0306113.1"/>
    <property type="molecule type" value="Genomic_DNA"/>
</dbReference>
<dbReference type="AlphaFoldDB" id="A0A6A4UZ28"/>
<feature type="transmembrane region" description="Helical" evidence="6">
    <location>
        <begin position="368"/>
        <end position="390"/>
    </location>
</feature>
<feature type="transmembrane region" description="Helical" evidence="6">
    <location>
        <begin position="229"/>
        <end position="250"/>
    </location>
</feature>
<evidence type="ECO:0000313" key="10">
    <source>
        <dbReference type="Proteomes" id="UP000440578"/>
    </source>
</evidence>
<sequence length="449" mass="48637">MGFQEVQTGYLPLPDTPSNSSESIDTQPEAPLLGDQPKKKKRALTIFSAAICIINLEAGSGMMACPRATINAGWMGFVLFVLCGSMSAFNGILLTWSRSIIEERYPEYNGHVRSPFAEIATKAFGRPGRMLFNFCIFMSHFGASVVNMLLCAELMESFSGWSRCFCIPLIAFCFMPSSCLPSPAKFRKIIYMGLMAAMVACLCCIIRLSMWISEMKEPAVRTPPSLQTFSLGLATIMFSFAGAGALPTIQNDMADRSKFTRSVFLGYGGLIVLFSSMSALGFTALGDKLSANIINSLPDGDFRKISQLAFTISLITATYTLINPVFRQVEGPLKIEGPDMSLKQVLVRTVVIGLMVLVGLTVPSFDKILNLLGSTTIGVLAFIMPPVFYLRLVTQHQEGWPERKVSGWQKVAVPVAILLSIGGTGCALKAALQDLASAEAISGSCLIPM</sequence>
<reference evidence="8 10" key="1">
    <citation type="submission" date="2019-07" db="EMBL/GenBank/DDBJ databases">
        <title>Draft genome assembly of a fouling barnacle, Amphibalanus amphitrite (Darwin, 1854): The first reference genome for Thecostraca.</title>
        <authorList>
            <person name="Kim W."/>
        </authorList>
    </citation>
    <scope>NUCLEOTIDE SEQUENCE [LARGE SCALE GENOMIC DNA]</scope>
    <source>
        <strain evidence="8">SNU_AA5</strain>
        <tissue evidence="8">Soma without cirri and trophi</tissue>
    </source>
</reference>
<dbReference type="InterPro" id="IPR013057">
    <property type="entry name" value="AA_transpt_TM"/>
</dbReference>
<evidence type="ECO:0000256" key="6">
    <source>
        <dbReference type="SAM" id="Phobius"/>
    </source>
</evidence>
<keyword evidence="4 6" id="KW-0472">Membrane</keyword>
<dbReference type="OrthoDB" id="655540at2759"/>
<dbReference type="GO" id="GO:0005774">
    <property type="term" value="C:vacuolar membrane"/>
    <property type="evidence" value="ECO:0007669"/>
    <property type="project" value="TreeGrafter"/>
</dbReference>
<proteinExistence type="predicted"/>
<feature type="transmembrane region" description="Helical" evidence="6">
    <location>
        <begin position="131"/>
        <end position="152"/>
    </location>
</feature>
<comment type="caution">
    <text evidence="8">The sequence shown here is derived from an EMBL/GenBank/DDBJ whole genome shotgun (WGS) entry which is preliminary data.</text>
</comment>
<keyword evidence="3 6" id="KW-1133">Transmembrane helix</keyword>